<feature type="domain" description="Carboxylesterase type B" evidence="5">
    <location>
        <begin position="27"/>
        <end position="430"/>
    </location>
</feature>
<feature type="non-terminal residue" evidence="6">
    <location>
        <position position="431"/>
    </location>
</feature>
<dbReference type="PANTHER" id="PTHR43918:SF4">
    <property type="entry name" value="CARBOXYLIC ESTER HYDROLASE"/>
    <property type="match status" value="1"/>
</dbReference>
<gene>
    <name evidence="6" type="ORF">CSSPJE1EN1_LOCUS25283</name>
</gene>
<dbReference type="Pfam" id="PF00135">
    <property type="entry name" value="COesterase"/>
    <property type="match status" value="1"/>
</dbReference>
<dbReference type="InterPro" id="IPR002018">
    <property type="entry name" value="CarbesteraseB"/>
</dbReference>
<dbReference type="InterPro" id="IPR019826">
    <property type="entry name" value="Carboxylesterase_B_AS"/>
</dbReference>
<comment type="caution">
    <text evidence="6">The sequence shown here is derived from an EMBL/GenBank/DDBJ whole genome shotgun (WGS) entry which is preliminary data.</text>
</comment>
<sequence length="431" mass="48085">MNLKTVNNLFIVCFCLIINYIEANDEISVTTKSQKFVGLKKTIDEKEIDYFLGIPYAEPPIGKLRFKKPKPFKYDKPINATKWPNVCYQNYPITHPIFTSHNMSEDCLYLNIWSPKIGGLLKPVMFWIHGGGFVSGTASLELYNGEVLASRGDVVVVTINYRLQALGFLYTGSDDAPGNIGLWDQTLALQWVKDNIEGFGGDPQQVTIFGESAGSWSVGLHILSPITRNLFKNAIMMSAGPLSHLTGENPTTAKNNWLKVAKFADCGNGTDFSLSVIECLQNISAEKLVKVADRHDMTTYTALFMSNVRYGDEFLPKKPVDMLKNKDHKKNVKLIAGFTDDEGSWLLADRIDTIKYALINPANLTKSQAYEELKKLSEKLITPSGHVNGDDVAKLYLSRLPNSDYDLIRRTIGVALGDFYISCTTALFAKH</sequence>
<dbReference type="InterPro" id="IPR019819">
    <property type="entry name" value="Carboxylesterase_B_CS"/>
</dbReference>
<dbReference type="PROSITE" id="PS00941">
    <property type="entry name" value="CARBOXYLESTERASE_B_2"/>
    <property type="match status" value="1"/>
</dbReference>
<organism evidence="6 7">
    <name type="scientific">Sphagnum jensenii</name>
    <dbReference type="NCBI Taxonomy" id="128206"/>
    <lineage>
        <taxon>Eukaryota</taxon>
        <taxon>Viridiplantae</taxon>
        <taxon>Streptophyta</taxon>
        <taxon>Embryophyta</taxon>
        <taxon>Bryophyta</taxon>
        <taxon>Sphagnophytina</taxon>
        <taxon>Sphagnopsida</taxon>
        <taxon>Sphagnales</taxon>
        <taxon>Sphagnaceae</taxon>
        <taxon>Sphagnum</taxon>
    </lineage>
</organism>
<dbReference type="InterPro" id="IPR000997">
    <property type="entry name" value="Cholinesterase"/>
</dbReference>
<keyword evidence="3" id="KW-1015">Disulfide bond</keyword>
<dbReference type="SUPFAM" id="SSF53474">
    <property type="entry name" value="alpha/beta-Hydrolases"/>
    <property type="match status" value="1"/>
</dbReference>
<accession>A0ABP0V649</accession>
<dbReference type="PROSITE" id="PS00122">
    <property type="entry name" value="CARBOXYLESTERASE_B_1"/>
    <property type="match status" value="1"/>
</dbReference>
<feature type="signal peptide" evidence="4">
    <location>
        <begin position="1"/>
        <end position="23"/>
    </location>
</feature>
<protein>
    <recommendedName>
        <fullName evidence="4">Carboxylic ester hydrolase</fullName>
        <ecNumber evidence="4">3.1.1.-</ecNumber>
    </recommendedName>
</protein>
<dbReference type="Proteomes" id="UP001497444">
    <property type="component" value="Unassembled WGS sequence"/>
</dbReference>
<keyword evidence="2 4" id="KW-0378">Hydrolase</keyword>
<evidence type="ECO:0000313" key="6">
    <source>
        <dbReference type="EMBL" id="CAK9249905.1"/>
    </source>
</evidence>
<name>A0ABP0V649_9BRYO</name>
<evidence type="ECO:0000313" key="7">
    <source>
        <dbReference type="Proteomes" id="UP001497444"/>
    </source>
</evidence>
<dbReference type="InterPro" id="IPR029058">
    <property type="entry name" value="AB_hydrolase_fold"/>
</dbReference>
<dbReference type="InterPro" id="IPR050654">
    <property type="entry name" value="AChE-related_enzymes"/>
</dbReference>
<dbReference type="PRINTS" id="PR00878">
    <property type="entry name" value="CHOLNESTRASE"/>
</dbReference>
<dbReference type="PANTHER" id="PTHR43918">
    <property type="entry name" value="ACETYLCHOLINESTERASE"/>
    <property type="match status" value="1"/>
</dbReference>
<dbReference type="EMBL" id="CAXAQS010000066">
    <property type="protein sequence ID" value="CAK9249905.1"/>
    <property type="molecule type" value="Genomic_DNA"/>
</dbReference>
<keyword evidence="4" id="KW-0732">Signal</keyword>
<reference evidence="6" key="1">
    <citation type="submission" date="2024-02" db="EMBL/GenBank/DDBJ databases">
        <authorList>
            <consortium name="ELIXIR-Norway"/>
            <consortium name="Elixir Norway"/>
        </authorList>
    </citation>
    <scope>NUCLEOTIDE SEQUENCE</scope>
</reference>
<evidence type="ECO:0000256" key="4">
    <source>
        <dbReference type="RuleBase" id="RU361235"/>
    </source>
</evidence>
<dbReference type="EC" id="3.1.1.-" evidence="4"/>
<evidence type="ECO:0000256" key="2">
    <source>
        <dbReference type="ARBA" id="ARBA00022801"/>
    </source>
</evidence>
<proteinExistence type="inferred from homology"/>
<feature type="chain" id="PRO_5045009348" description="Carboxylic ester hydrolase" evidence="4">
    <location>
        <begin position="24"/>
        <end position="431"/>
    </location>
</feature>
<evidence type="ECO:0000256" key="3">
    <source>
        <dbReference type="ARBA" id="ARBA00023157"/>
    </source>
</evidence>
<comment type="similarity">
    <text evidence="1 4">Belongs to the type-B carboxylesterase/lipase family.</text>
</comment>
<evidence type="ECO:0000259" key="5">
    <source>
        <dbReference type="Pfam" id="PF00135"/>
    </source>
</evidence>
<keyword evidence="7" id="KW-1185">Reference proteome</keyword>
<dbReference type="Gene3D" id="3.40.50.1820">
    <property type="entry name" value="alpha/beta hydrolase"/>
    <property type="match status" value="1"/>
</dbReference>
<evidence type="ECO:0000256" key="1">
    <source>
        <dbReference type="ARBA" id="ARBA00005964"/>
    </source>
</evidence>